<proteinExistence type="predicted"/>
<gene>
    <name evidence="1" type="ORF">VITISV_002282</name>
</gene>
<name>A5B263_VITVI</name>
<evidence type="ECO:0000313" key="1">
    <source>
        <dbReference type="EMBL" id="CAN63071.1"/>
    </source>
</evidence>
<sequence>MLRSGSCVPKGGFVAAKHPSKWGRGCEIPAGAFRDRLQTAITSSFQIQIMYRLKHWTFEFPSFETRYRSDRNVSNGGVAATCQLMVCSLKDFKLRNTLRNGSSAAKWWISKHGKFTAISQLRNGCTWLRNGTRVPRDLFAAAKIFAENDGRL</sequence>
<reference evidence="1" key="1">
    <citation type="journal article" date="2007" name="PLoS ONE">
        <title>The first genome sequence of an elite grapevine cultivar (Pinot noir Vitis vinifera L.): coping with a highly heterozygous genome.</title>
        <authorList>
            <person name="Velasco R."/>
            <person name="Zharkikh A."/>
            <person name="Troggio M."/>
            <person name="Cartwright D.A."/>
            <person name="Cestaro A."/>
            <person name="Pruss D."/>
            <person name="Pindo M."/>
            <person name="FitzGerald L.M."/>
            <person name="Vezzulli S."/>
            <person name="Reid J."/>
            <person name="Malacarne G."/>
            <person name="Iliev D."/>
            <person name="Coppola G."/>
            <person name="Wardell B."/>
            <person name="Micheletti D."/>
            <person name="Macalma T."/>
            <person name="Facci M."/>
            <person name="Mitchell J.T."/>
            <person name="Perazzolli M."/>
            <person name="Eldredge G."/>
            <person name="Gatto P."/>
            <person name="Oyzerski R."/>
            <person name="Moretto M."/>
            <person name="Gutin N."/>
            <person name="Stefanini M."/>
            <person name="Chen Y."/>
            <person name="Segala C."/>
            <person name="Davenport C."/>
            <person name="Dematte L."/>
            <person name="Mraz A."/>
            <person name="Battilana J."/>
            <person name="Stormo K."/>
            <person name="Costa F."/>
            <person name="Tao Q."/>
            <person name="Si-Ammour A."/>
            <person name="Harkins T."/>
            <person name="Lackey A."/>
            <person name="Perbost C."/>
            <person name="Taillon B."/>
            <person name="Stella A."/>
            <person name="Solovyev V."/>
            <person name="Fawcett J.A."/>
            <person name="Sterck L."/>
            <person name="Vandepoele K."/>
            <person name="Grando S.M."/>
            <person name="Toppo S."/>
            <person name="Moser C."/>
            <person name="Lanchbury J."/>
            <person name="Bogden R."/>
            <person name="Skolnick M."/>
            <person name="Sgaramella V."/>
            <person name="Bhatnagar S.K."/>
            <person name="Fontana P."/>
            <person name="Gutin A."/>
            <person name="Van de Peer Y."/>
            <person name="Salamini F."/>
            <person name="Viola R."/>
        </authorList>
    </citation>
    <scope>NUCLEOTIDE SEQUENCE</scope>
</reference>
<protein>
    <submittedName>
        <fullName evidence="1">Uncharacterized protein</fullName>
    </submittedName>
</protein>
<dbReference type="AlphaFoldDB" id="A5B263"/>
<dbReference type="EMBL" id="AM444005">
    <property type="protein sequence ID" value="CAN63071.1"/>
    <property type="molecule type" value="Genomic_DNA"/>
</dbReference>
<accession>A5B263</accession>
<organism evidence="1">
    <name type="scientific">Vitis vinifera</name>
    <name type="common">Grape</name>
    <dbReference type="NCBI Taxonomy" id="29760"/>
    <lineage>
        <taxon>Eukaryota</taxon>
        <taxon>Viridiplantae</taxon>
        <taxon>Streptophyta</taxon>
        <taxon>Embryophyta</taxon>
        <taxon>Tracheophyta</taxon>
        <taxon>Spermatophyta</taxon>
        <taxon>Magnoliopsida</taxon>
        <taxon>eudicotyledons</taxon>
        <taxon>Gunneridae</taxon>
        <taxon>Pentapetalae</taxon>
        <taxon>rosids</taxon>
        <taxon>Vitales</taxon>
        <taxon>Vitaceae</taxon>
        <taxon>Viteae</taxon>
        <taxon>Vitis</taxon>
    </lineage>
</organism>